<protein>
    <recommendedName>
        <fullName evidence="3">YbjN domain-containing protein</fullName>
    </recommendedName>
</protein>
<gene>
    <name evidence="1" type="ORF">FHR80_004025</name>
</gene>
<dbReference type="EMBL" id="JACHVX010000007">
    <property type="protein sequence ID" value="MBB2925087.1"/>
    <property type="molecule type" value="Genomic_DNA"/>
</dbReference>
<dbReference type="Pfam" id="PF10722">
    <property type="entry name" value="YbjN"/>
    <property type="match status" value="1"/>
</dbReference>
<evidence type="ECO:0008006" key="3">
    <source>
        <dbReference type="Google" id="ProtNLM"/>
    </source>
</evidence>
<comment type="caution">
    <text evidence="1">The sequence shown here is derived from an EMBL/GenBank/DDBJ whole genome shotgun (WGS) entry which is preliminary data.</text>
</comment>
<dbReference type="AlphaFoldDB" id="A0A7W4YDW6"/>
<reference evidence="1 2" key="2">
    <citation type="submission" date="2020-08" db="EMBL/GenBank/DDBJ databases">
        <authorList>
            <person name="Partida-Martinez L."/>
            <person name="Huntemann M."/>
            <person name="Clum A."/>
            <person name="Wang J."/>
            <person name="Palaniappan K."/>
            <person name="Ritter S."/>
            <person name="Chen I.-M."/>
            <person name="Stamatis D."/>
            <person name="Reddy T."/>
            <person name="O'Malley R."/>
            <person name="Daum C."/>
            <person name="Shapiro N."/>
            <person name="Ivanova N."/>
            <person name="Kyrpides N."/>
            <person name="Woyke T."/>
        </authorList>
    </citation>
    <scope>NUCLEOTIDE SEQUENCE [LARGE SCALE GENOMIC DNA]</scope>
    <source>
        <strain evidence="1 2">RAS26</strain>
    </source>
</reference>
<dbReference type="CDD" id="cd17511">
    <property type="entry name" value="YbjN_AmyR-like"/>
    <property type="match status" value="1"/>
</dbReference>
<dbReference type="InterPro" id="IPR019660">
    <property type="entry name" value="Put_sensory_transdc_reg_YbjN"/>
</dbReference>
<accession>A0A7W4YDW6</accession>
<dbReference type="Proteomes" id="UP000518206">
    <property type="component" value="Unassembled WGS sequence"/>
</dbReference>
<evidence type="ECO:0000313" key="2">
    <source>
        <dbReference type="Proteomes" id="UP000518206"/>
    </source>
</evidence>
<reference evidence="1 2" key="1">
    <citation type="submission" date="2020-08" db="EMBL/GenBank/DDBJ databases">
        <title>The Agave Microbiome: Exploring the role of microbial communities in plant adaptations to desert environments.</title>
        <authorList>
            <person name="Partida-Martinez L.P."/>
        </authorList>
    </citation>
    <scope>NUCLEOTIDE SEQUENCE [LARGE SCALE GENOMIC DNA]</scope>
    <source>
        <strain evidence="1 2">RAS26</strain>
    </source>
</reference>
<name>A0A7W4YDW6_9CELL</name>
<dbReference type="RefSeq" id="WP_183297830.1">
    <property type="nucleotide sequence ID" value="NZ_JACHVX010000007.1"/>
</dbReference>
<organism evidence="1 2">
    <name type="scientific">Cellulomonas cellasea</name>
    <dbReference type="NCBI Taxonomy" id="43670"/>
    <lineage>
        <taxon>Bacteria</taxon>
        <taxon>Bacillati</taxon>
        <taxon>Actinomycetota</taxon>
        <taxon>Actinomycetes</taxon>
        <taxon>Micrococcales</taxon>
        <taxon>Cellulomonadaceae</taxon>
        <taxon>Cellulomonas</taxon>
    </lineage>
</organism>
<sequence length="208" mass="23440">MGFFRDRRLRRWLGLRPGATGRAPLDARRGPGARALGPGVPDDELHDHVTQLLARELGAVQLTGDVPTPVTAARVAEWFARHQFSYFVDNDGDLGGLWRGRLFYFFLFGEHSEILQVRGQWHREVAIERLEEVLDVCNEWNADRIWPKAYARVRDNGMVHVVAEVATDLEHGVTDDQLNQLLFCGLSTGSMFFDSLDELYPDPAGVAP</sequence>
<evidence type="ECO:0000313" key="1">
    <source>
        <dbReference type="EMBL" id="MBB2925087.1"/>
    </source>
</evidence>
<proteinExistence type="predicted"/>